<feature type="compositionally biased region" description="Polar residues" evidence="2">
    <location>
        <begin position="281"/>
        <end position="292"/>
    </location>
</feature>
<reference evidence="3" key="1">
    <citation type="journal article" date="2016" name="Insect Biochem. Mol. Biol.">
        <title>Multifaceted biological insights from a draft genome sequence of the tobacco hornworm moth, Manduca sexta.</title>
        <authorList>
            <person name="Kanost M.R."/>
            <person name="Arrese E.L."/>
            <person name="Cao X."/>
            <person name="Chen Y.R."/>
            <person name="Chellapilla S."/>
            <person name="Goldsmith M.R."/>
            <person name="Grosse-Wilde E."/>
            <person name="Heckel D.G."/>
            <person name="Herndon N."/>
            <person name="Jiang H."/>
            <person name="Papanicolaou A."/>
            <person name="Qu J."/>
            <person name="Soulages J.L."/>
            <person name="Vogel H."/>
            <person name="Walters J."/>
            <person name="Waterhouse R.M."/>
            <person name="Ahn S.J."/>
            <person name="Almeida F.C."/>
            <person name="An C."/>
            <person name="Aqrawi P."/>
            <person name="Bretschneider A."/>
            <person name="Bryant W.B."/>
            <person name="Bucks S."/>
            <person name="Chao H."/>
            <person name="Chevignon G."/>
            <person name="Christen J.M."/>
            <person name="Clarke D.F."/>
            <person name="Dittmer N.T."/>
            <person name="Ferguson L.C.F."/>
            <person name="Garavelou S."/>
            <person name="Gordon K.H.J."/>
            <person name="Gunaratna R.T."/>
            <person name="Han Y."/>
            <person name="Hauser F."/>
            <person name="He Y."/>
            <person name="Heidel-Fischer H."/>
            <person name="Hirsh A."/>
            <person name="Hu Y."/>
            <person name="Jiang H."/>
            <person name="Kalra D."/>
            <person name="Klinner C."/>
            <person name="Konig C."/>
            <person name="Kovar C."/>
            <person name="Kroll A.R."/>
            <person name="Kuwar S.S."/>
            <person name="Lee S.L."/>
            <person name="Lehman R."/>
            <person name="Li K."/>
            <person name="Li Z."/>
            <person name="Liang H."/>
            <person name="Lovelace S."/>
            <person name="Lu Z."/>
            <person name="Mansfield J.H."/>
            <person name="McCulloch K.J."/>
            <person name="Mathew T."/>
            <person name="Morton B."/>
            <person name="Muzny D.M."/>
            <person name="Neunemann D."/>
            <person name="Ongeri F."/>
            <person name="Pauchet Y."/>
            <person name="Pu L.L."/>
            <person name="Pyrousis I."/>
            <person name="Rao X.J."/>
            <person name="Redding A."/>
            <person name="Roesel C."/>
            <person name="Sanchez-Gracia A."/>
            <person name="Schaack S."/>
            <person name="Shukla A."/>
            <person name="Tetreau G."/>
            <person name="Wang Y."/>
            <person name="Xiong G.H."/>
            <person name="Traut W."/>
            <person name="Walsh T.K."/>
            <person name="Worley K.C."/>
            <person name="Wu D."/>
            <person name="Wu W."/>
            <person name="Wu Y.Q."/>
            <person name="Zhang X."/>
            <person name="Zou Z."/>
            <person name="Zucker H."/>
            <person name="Briscoe A.D."/>
            <person name="Burmester T."/>
            <person name="Clem R.J."/>
            <person name="Feyereisen R."/>
            <person name="Grimmelikhuijzen C.J.P."/>
            <person name="Hamodrakas S.J."/>
            <person name="Hansson B.S."/>
            <person name="Huguet E."/>
            <person name="Jermiin L.S."/>
            <person name="Lan Q."/>
            <person name="Lehman H.K."/>
            <person name="Lorenzen M."/>
            <person name="Merzendorfer H."/>
            <person name="Michalopoulos I."/>
            <person name="Morton D.B."/>
            <person name="Muthukrishnan S."/>
            <person name="Oakeshott J.G."/>
            <person name="Palmer W."/>
            <person name="Park Y."/>
            <person name="Passarelli A.L."/>
            <person name="Rozas J."/>
            <person name="Schwartz L.M."/>
            <person name="Smith W."/>
            <person name="Southgate A."/>
            <person name="Vilcinskas A."/>
            <person name="Vogt R."/>
            <person name="Wang P."/>
            <person name="Werren J."/>
            <person name="Yu X.Q."/>
            <person name="Zhou J.J."/>
            <person name="Brown S.J."/>
            <person name="Scherer S.E."/>
            <person name="Richards S."/>
            <person name="Blissard G.W."/>
        </authorList>
    </citation>
    <scope>NUCLEOTIDE SEQUENCE</scope>
</reference>
<name>A0A921YNY4_MANSE</name>
<accession>A0A921YNY4</accession>
<keyword evidence="1" id="KW-0175">Coiled coil</keyword>
<keyword evidence="4" id="KW-1185">Reference proteome</keyword>
<proteinExistence type="predicted"/>
<evidence type="ECO:0000256" key="2">
    <source>
        <dbReference type="SAM" id="MobiDB-lite"/>
    </source>
</evidence>
<protein>
    <submittedName>
        <fullName evidence="3">Uncharacterized protein</fullName>
    </submittedName>
</protein>
<dbReference type="EMBL" id="JH668295">
    <property type="protein sequence ID" value="KAG6442770.1"/>
    <property type="molecule type" value="Genomic_DNA"/>
</dbReference>
<comment type="caution">
    <text evidence="3">The sequence shown here is derived from an EMBL/GenBank/DDBJ whole genome shotgun (WGS) entry which is preliminary data.</text>
</comment>
<dbReference type="AlphaFoldDB" id="A0A921YNY4"/>
<gene>
    <name evidence="3" type="ORF">O3G_MSEX002466</name>
</gene>
<reference evidence="3" key="2">
    <citation type="submission" date="2020-12" db="EMBL/GenBank/DDBJ databases">
        <authorList>
            <person name="Kanost M."/>
        </authorList>
    </citation>
    <scope>NUCLEOTIDE SEQUENCE</scope>
</reference>
<sequence>MDVEEANPTLNDIRLETIIKTLSKFKIQFVSEREECKKLREVNAKLEVELKEVRESEKSHRYHLLTSREMIGNLQETVSQLVYLKKDAKKLKEEIMSRDKAILAMEKDRESIYGNHRKHIMDLQNTHEKEIEELKIHNETTVKQLHYESDTQIAQFTCTIEELRTKLRDVETEHKEKINVVVLEYEEKIQRSEFQVTQLQEQLARETARADANIDAYHRRLEELEEKLKQTQFKHYLAHRTYPSQYESQVERPYSVERDYAEPNFVNLDSTVEATKRKGVPSSSQNKTPRTNTLQVMYYGSNSNLSKATEKKGSFHITKKRKLYNEKDFINM</sequence>
<evidence type="ECO:0000256" key="1">
    <source>
        <dbReference type="SAM" id="Coils"/>
    </source>
</evidence>
<evidence type="ECO:0000313" key="3">
    <source>
        <dbReference type="EMBL" id="KAG6442770.1"/>
    </source>
</evidence>
<feature type="coiled-coil region" evidence="1">
    <location>
        <begin position="29"/>
        <end position="94"/>
    </location>
</feature>
<organism evidence="3 4">
    <name type="scientific">Manduca sexta</name>
    <name type="common">Tobacco hawkmoth</name>
    <name type="synonym">Tobacco hornworm</name>
    <dbReference type="NCBI Taxonomy" id="7130"/>
    <lineage>
        <taxon>Eukaryota</taxon>
        <taxon>Metazoa</taxon>
        <taxon>Ecdysozoa</taxon>
        <taxon>Arthropoda</taxon>
        <taxon>Hexapoda</taxon>
        <taxon>Insecta</taxon>
        <taxon>Pterygota</taxon>
        <taxon>Neoptera</taxon>
        <taxon>Endopterygota</taxon>
        <taxon>Lepidoptera</taxon>
        <taxon>Glossata</taxon>
        <taxon>Ditrysia</taxon>
        <taxon>Bombycoidea</taxon>
        <taxon>Sphingidae</taxon>
        <taxon>Sphinginae</taxon>
        <taxon>Sphingini</taxon>
        <taxon>Manduca</taxon>
    </lineage>
</organism>
<feature type="region of interest" description="Disordered" evidence="2">
    <location>
        <begin position="272"/>
        <end position="292"/>
    </location>
</feature>
<dbReference type="Proteomes" id="UP000791440">
    <property type="component" value="Unassembled WGS sequence"/>
</dbReference>
<feature type="coiled-coil region" evidence="1">
    <location>
        <begin position="120"/>
        <end position="234"/>
    </location>
</feature>
<evidence type="ECO:0000313" key="4">
    <source>
        <dbReference type="Proteomes" id="UP000791440"/>
    </source>
</evidence>